<dbReference type="EMBL" id="VTUX01000008">
    <property type="protein sequence ID" value="KAA1189233.1"/>
    <property type="molecule type" value="Genomic_DNA"/>
</dbReference>
<keyword evidence="7 9" id="KW-1133">Transmembrane helix</keyword>
<evidence type="ECO:0000256" key="1">
    <source>
        <dbReference type="ARBA" id="ARBA00004429"/>
    </source>
</evidence>
<proteinExistence type="inferred from homology"/>
<dbReference type="SUPFAM" id="SSF82866">
    <property type="entry name" value="Multidrug efflux transporter AcrB transmembrane domain"/>
    <property type="match status" value="2"/>
</dbReference>
<gene>
    <name evidence="11" type="ORF">F0M18_16300</name>
</gene>
<feature type="transmembrane region" description="Helical" evidence="9">
    <location>
        <begin position="342"/>
        <end position="361"/>
    </location>
</feature>
<feature type="transmembrane region" description="Helical" evidence="9">
    <location>
        <begin position="395"/>
        <end position="415"/>
    </location>
</feature>
<dbReference type="InterPro" id="IPR000731">
    <property type="entry name" value="SSD"/>
</dbReference>
<dbReference type="InterPro" id="IPR001036">
    <property type="entry name" value="Acrflvin-R"/>
</dbReference>
<feature type="transmembrane region" description="Helical" evidence="9">
    <location>
        <begin position="12"/>
        <end position="31"/>
    </location>
</feature>
<dbReference type="Gene3D" id="3.30.70.1320">
    <property type="entry name" value="Multidrug efflux transporter AcrB pore domain like"/>
    <property type="match status" value="1"/>
</dbReference>
<evidence type="ECO:0000313" key="12">
    <source>
        <dbReference type="Proteomes" id="UP000323708"/>
    </source>
</evidence>
<comment type="similarity">
    <text evidence="2 9">Belongs to the resistance-nodulation-cell division (RND) (TC 2.A.6) family.</text>
</comment>
<name>A0A5B0WQR7_9GAMM</name>
<dbReference type="GO" id="GO:0042910">
    <property type="term" value="F:xenobiotic transmembrane transporter activity"/>
    <property type="evidence" value="ECO:0007669"/>
    <property type="project" value="TreeGrafter"/>
</dbReference>
<dbReference type="PANTHER" id="PTHR32063:SF76">
    <property type="entry name" value="EFFLUX PUMP MEMBRANE TRANSPORTER"/>
    <property type="match status" value="1"/>
</dbReference>
<keyword evidence="12" id="KW-1185">Reference proteome</keyword>
<dbReference type="GO" id="GO:0015562">
    <property type="term" value="F:efflux transmembrane transporter activity"/>
    <property type="evidence" value="ECO:0007669"/>
    <property type="project" value="InterPro"/>
</dbReference>
<keyword evidence="4" id="KW-1003">Cell membrane</keyword>
<comment type="caution">
    <text evidence="11">The sequence shown here is derived from an EMBL/GenBank/DDBJ whole genome shotgun (WGS) entry which is preliminary data.</text>
</comment>
<accession>A0A5B0WQR7</accession>
<dbReference type="PANTHER" id="PTHR32063">
    <property type="match status" value="1"/>
</dbReference>
<feature type="transmembrane region" description="Helical" evidence="9">
    <location>
        <begin position="441"/>
        <end position="461"/>
    </location>
</feature>
<sequence>MFSALFINRPKFAMVVAIVLTLVGGLAIYSLPVNEYPAISPPNIVVSGVYPGASAEVVEATVGTPIEDAVNGVEGMIYMSSKSANDGSYVLTVTFAVGSDPDMALVRVQNRVKLAEPSLPAEVTAMGLNISERSPDILKIISFTSPDDSLDYKFISNYVKINVQGAIARLDGISSADILGEAAYSMRLWLDPDKMASLGLSVMDIHSALREQNVQVAAGKIGAPPFDGNLQTEYTLQTKGRLQNVDEFEQIVLRARDDGSAIYLRDVARVELGQSDYNFYGETNGKPAVNLALYQMADANSLAVGEDVDALVAQMSGGFPEGLDYVIGYDTTRYVATAVRQVVVSLFQAVALVVIVTFIFLGNWRAALVPTVAIPVSLIATFAVLMAAGMTINTVTLFGLILAIGIVVDDAILVIENCDRHLREDPDLTPREAALLTMNEVGGAIIATTLVLLAVFIPVAMLPGITGVMYRQFAVTICVAVCFSSLNALTLSPALCSLLLQPGEQKEAGWYRRFLQGFARLTAAYDTGVQWVLRSLRLIVLIFLAWMGALLFAFINTPTGFVPDEDKGAMLVNIQLPDASSINRTKAAMDKLSALIAQDPAVETVTSITGFSVLTGAMASNAGTVFVVLKHWDEREEQEQLVFNVARRVNGQAFMQIPEASVFAISPPAVPGMGAVGGLEMMLQDTLSRPPSELASALNNLIVEANQHPDLQGVFSTYRANVPQYFVDINRLKAKNLGVELDEIFMTLQAQMGSLYINDFNKFGQTYRVVMQASAPYRADLSDLDHFYVKSSSGNMIPLSTLVSTRPILGPDVSLRYNLYRAASVRGSTAEGVSTGKAMKSFEDLAERVLPGGYTFEWTGMAYQEKEAGQTAIFAYALALIFVYLFLVAQYESWTIPAAIILVVPMAIGGAIAALLLTGTALNLYAQIGIVLLIGMAAKTAILIVEFARQRREQQGEDILVAAREAARLRFRAVCMTAISFILGILPLVLASGAGAFGQRSLGLTVLGGMLAALLVGVFFVPGFYAIVQTLREKVKGGISGRGGTQANAAAAPVTEG</sequence>
<evidence type="ECO:0000259" key="10">
    <source>
        <dbReference type="PROSITE" id="PS50156"/>
    </source>
</evidence>
<dbReference type="FunFam" id="3.30.70.1430:FF:000001">
    <property type="entry name" value="Efflux pump membrane transporter"/>
    <property type="match status" value="1"/>
</dbReference>
<dbReference type="FunFam" id="1.20.1640.10:FF:000001">
    <property type="entry name" value="Efflux pump membrane transporter"/>
    <property type="match status" value="1"/>
</dbReference>
<keyword evidence="5 9" id="KW-0997">Cell inner membrane</keyword>
<comment type="subcellular location">
    <subcellularLocation>
        <location evidence="1 9">Cell inner membrane</location>
        <topology evidence="1 9">Multi-pass membrane protein</topology>
    </subcellularLocation>
</comment>
<feature type="transmembrane region" description="Helical" evidence="9">
    <location>
        <begin position="538"/>
        <end position="555"/>
    </location>
</feature>
<dbReference type="Gene3D" id="3.30.70.1430">
    <property type="entry name" value="Multidrug efflux transporter AcrB pore domain"/>
    <property type="match status" value="2"/>
</dbReference>
<keyword evidence="8 9" id="KW-0472">Membrane</keyword>
<dbReference type="GO" id="GO:0009636">
    <property type="term" value="P:response to toxic substance"/>
    <property type="evidence" value="ECO:0007669"/>
    <property type="project" value="UniProtKB-ARBA"/>
</dbReference>
<evidence type="ECO:0000256" key="5">
    <source>
        <dbReference type="ARBA" id="ARBA00022519"/>
    </source>
</evidence>
<reference evidence="11 12" key="1">
    <citation type="submission" date="2019-09" db="EMBL/GenBank/DDBJ databases">
        <authorList>
            <person name="Chen X.-Y."/>
        </authorList>
    </citation>
    <scope>NUCLEOTIDE SEQUENCE [LARGE SCALE GENOMIC DNA]</scope>
    <source>
        <strain evidence="11 12">NY5</strain>
    </source>
</reference>
<dbReference type="Gene3D" id="3.30.70.1440">
    <property type="entry name" value="Multidrug efflux transporter AcrB pore domain"/>
    <property type="match status" value="1"/>
</dbReference>
<dbReference type="NCBIfam" id="NF000282">
    <property type="entry name" value="RND_permease_1"/>
    <property type="match status" value="1"/>
</dbReference>
<feature type="transmembrane region" description="Helical" evidence="9">
    <location>
        <begin position="924"/>
        <end position="948"/>
    </location>
</feature>
<evidence type="ECO:0000256" key="9">
    <source>
        <dbReference type="RuleBase" id="RU364070"/>
    </source>
</evidence>
<feature type="transmembrane region" description="Helical" evidence="9">
    <location>
        <begin position="873"/>
        <end position="891"/>
    </location>
</feature>
<feature type="domain" description="SSD" evidence="10">
    <location>
        <begin position="333"/>
        <end position="498"/>
    </location>
</feature>
<evidence type="ECO:0000256" key="4">
    <source>
        <dbReference type="ARBA" id="ARBA00022475"/>
    </source>
</evidence>
<dbReference type="InterPro" id="IPR027463">
    <property type="entry name" value="AcrB_DN_DC_subdom"/>
</dbReference>
<evidence type="ECO:0000313" key="11">
    <source>
        <dbReference type="EMBL" id="KAA1189233.1"/>
    </source>
</evidence>
<feature type="transmembrane region" description="Helical" evidence="9">
    <location>
        <begin position="898"/>
        <end position="918"/>
    </location>
</feature>
<dbReference type="Gene3D" id="3.30.2090.10">
    <property type="entry name" value="Multidrug efflux transporter AcrB TolC docking domain, DN and DC subdomains"/>
    <property type="match status" value="2"/>
</dbReference>
<organism evidence="11 12">
    <name type="scientific">Pseudohalioglobus sediminis</name>
    <dbReference type="NCBI Taxonomy" id="2606449"/>
    <lineage>
        <taxon>Bacteria</taxon>
        <taxon>Pseudomonadati</taxon>
        <taxon>Pseudomonadota</taxon>
        <taxon>Gammaproteobacteria</taxon>
        <taxon>Cellvibrionales</taxon>
        <taxon>Halieaceae</taxon>
        <taxon>Pseudohalioglobus</taxon>
    </lineage>
</organism>
<evidence type="ECO:0000256" key="7">
    <source>
        <dbReference type="ARBA" id="ARBA00022989"/>
    </source>
</evidence>
<dbReference type="Proteomes" id="UP000323708">
    <property type="component" value="Unassembled WGS sequence"/>
</dbReference>
<keyword evidence="6 9" id="KW-0812">Transmembrane</keyword>
<evidence type="ECO:0000256" key="2">
    <source>
        <dbReference type="ARBA" id="ARBA00010942"/>
    </source>
</evidence>
<dbReference type="SUPFAM" id="SSF82693">
    <property type="entry name" value="Multidrug efflux transporter AcrB pore domain, PN1, PN2, PC1 and PC2 subdomains"/>
    <property type="match status" value="4"/>
</dbReference>
<feature type="transmembrane region" description="Helical" evidence="9">
    <location>
        <begin position="368"/>
        <end position="389"/>
    </location>
</feature>
<evidence type="ECO:0000256" key="6">
    <source>
        <dbReference type="ARBA" id="ARBA00022692"/>
    </source>
</evidence>
<dbReference type="RefSeq" id="WP_149612531.1">
    <property type="nucleotide sequence ID" value="NZ_VTUX01000008.1"/>
</dbReference>
<dbReference type="AlphaFoldDB" id="A0A5B0WQR7"/>
<feature type="transmembrane region" description="Helical" evidence="9">
    <location>
        <begin position="969"/>
        <end position="990"/>
    </location>
</feature>
<dbReference type="PROSITE" id="PS50156">
    <property type="entry name" value="SSD"/>
    <property type="match status" value="1"/>
</dbReference>
<keyword evidence="3 9" id="KW-0813">Transport</keyword>
<dbReference type="Pfam" id="PF00873">
    <property type="entry name" value="ACR_tran"/>
    <property type="match status" value="1"/>
</dbReference>
<evidence type="ECO:0000256" key="3">
    <source>
        <dbReference type="ARBA" id="ARBA00022448"/>
    </source>
</evidence>
<dbReference type="InterPro" id="IPR004764">
    <property type="entry name" value="MdtF-like"/>
</dbReference>
<evidence type="ECO:0000256" key="8">
    <source>
        <dbReference type="ARBA" id="ARBA00023136"/>
    </source>
</evidence>
<dbReference type="SUPFAM" id="SSF82714">
    <property type="entry name" value="Multidrug efflux transporter AcrB TolC docking domain, DN and DC subdomains"/>
    <property type="match status" value="2"/>
</dbReference>
<feature type="transmembrane region" description="Helical" evidence="9">
    <location>
        <begin position="1002"/>
        <end position="1028"/>
    </location>
</feature>
<protein>
    <recommendedName>
        <fullName evidence="9">Efflux pump membrane transporter</fullName>
    </recommendedName>
</protein>
<dbReference type="GO" id="GO:0005886">
    <property type="term" value="C:plasma membrane"/>
    <property type="evidence" value="ECO:0007669"/>
    <property type="project" value="UniProtKB-SubCell"/>
</dbReference>
<feature type="transmembrane region" description="Helical" evidence="9">
    <location>
        <begin position="473"/>
        <end position="500"/>
    </location>
</feature>
<dbReference type="NCBIfam" id="TIGR00915">
    <property type="entry name" value="2A0602"/>
    <property type="match status" value="1"/>
</dbReference>
<dbReference type="Gene3D" id="1.20.1640.10">
    <property type="entry name" value="Multidrug efflux transporter AcrB transmembrane domain"/>
    <property type="match status" value="2"/>
</dbReference>
<dbReference type="PRINTS" id="PR00702">
    <property type="entry name" value="ACRIFLAVINRP"/>
</dbReference>